<evidence type="ECO:0000259" key="5">
    <source>
        <dbReference type="PROSITE" id="PS50977"/>
    </source>
</evidence>
<gene>
    <name evidence="6" type="ORF">EGT74_27065</name>
</gene>
<comment type="caution">
    <text evidence="6">The sequence shown here is derived from an EMBL/GenBank/DDBJ whole genome shotgun (WGS) entry which is preliminary data.</text>
</comment>
<dbReference type="Pfam" id="PF13305">
    <property type="entry name" value="TetR_C_33"/>
    <property type="match status" value="1"/>
</dbReference>
<evidence type="ECO:0000313" key="6">
    <source>
        <dbReference type="EMBL" id="RPE06012.1"/>
    </source>
</evidence>
<evidence type="ECO:0000256" key="2">
    <source>
        <dbReference type="ARBA" id="ARBA00023125"/>
    </source>
</evidence>
<name>A0A3N4PBF8_9BACT</name>
<evidence type="ECO:0000256" key="4">
    <source>
        <dbReference type="PROSITE-ProRule" id="PRU00335"/>
    </source>
</evidence>
<feature type="domain" description="HTH tetR-type" evidence="5">
    <location>
        <begin position="12"/>
        <end position="72"/>
    </location>
</feature>
<dbReference type="SUPFAM" id="SSF48498">
    <property type="entry name" value="Tetracyclin repressor-like, C-terminal domain"/>
    <property type="match status" value="1"/>
</dbReference>
<dbReference type="InterPro" id="IPR009057">
    <property type="entry name" value="Homeodomain-like_sf"/>
</dbReference>
<dbReference type="EMBL" id="RPDH01000003">
    <property type="protein sequence ID" value="RPE06012.1"/>
    <property type="molecule type" value="Genomic_DNA"/>
</dbReference>
<dbReference type="Gene3D" id="1.10.357.10">
    <property type="entry name" value="Tetracycline Repressor, domain 2"/>
    <property type="match status" value="1"/>
</dbReference>
<dbReference type="InterPro" id="IPR025996">
    <property type="entry name" value="MT1864/Rv1816-like_C"/>
</dbReference>
<reference evidence="6 7" key="1">
    <citation type="submission" date="2018-11" db="EMBL/GenBank/DDBJ databases">
        <title>Chitinophaga lutea sp.nov., isolate from arsenic contaminated soil.</title>
        <authorList>
            <person name="Zong Y."/>
        </authorList>
    </citation>
    <scope>NUCLEOTIDE SEQUENCE [LARGE SCALE GENOMIC DNA]</scope>
    <source>
        <strain evidence="6 7">ZY74</strain>
    </source>
</reference>
<evidence type="ECO:0000256" key="1">
    <source>
        <dbReference type="ARBA" id="ARBA00023015"/>
    </source>
</evidence>
<keyword evidence="3" id="KW-0804">Transcription</keyword>
<sequence>MGITDRKEREKLEMRRLIIEAAMRMFVDEGYEKTSIRAIADKIEYSPGTIYLYYKDKDELLYEVQREAFGQLRDALAERAVSKDPWKRLTQVMHTYVEFGLAHPDLYDLMFIIRAPMKTAEEKGDWKNGDACFAFLLQAMTECIEKKLIRYTDPRVGSLSLWSLGHGLVSLEVRCRLKVLEATESDMARIIKSSIDEHMRLMKA</sequence>
<dbReference type="PANTHER" id="PTHR43479">
    <property type="entry name" value="ACREF/ENVCD OPERON REPRESSOR-RELATED"/>
    <property type="match status" value="1"/>
</dbReference>
<proteinExistence type="predicted"/>
<dbReference type="Proteomes" id="UP000278351">
    <property type="component" value="Unassembled WGS sequence"/>
</dbReference>
<dbReference type="InterPro" id="IPR050624">
    <property type="entry name" value="HTH-type_Tx_Regulator"/>
</dbReference>
<feature type="DNA-binding region" description="H-T-H motif" evidence="4">
    <location>
        <begin position="35"/>
        <end position="54"/>
    </location>
</feature>
<dbReference type="PRINTS" id="PR00455">
    <property type="entry name" value="HTHTETR"/>
</dbReference>
<dbReference type="PROSITE" id="PS50977">
    <property type="entry name" value="HTH_TETR_2"/>
    <property type="match status" value="1"/>
</dbReference>
<dbReference type="AlphaFoldDB" id="A0A3N4PBF8"/>
<dbReference type="InterPro" id="IPR036271">
    <property type="entry name" value="Tet_transcr_reg_TetR-rel_C_sf"/>
</dbReference>
<dbReference type="InterPro" id="IPR001647">
    <property type="entry name" value="HTH_TetR"/>
</dbReference>
<dbReference type="PANTHER" id="PTHR43479:SF11">
    <property type="entry name" value="ACREF_ENVCD OPERON REPRESSOR-RELATED"/>
    <property type="match status" value="1"/>
</dbReference>
<dbReference type="OrthoDB" id="594604at2"/>
<keyword evidence="2 4" id="KW-0238">DNA-binding</keyword>
<protein>
    <submittedName>
        <fullName evidence="6">TetR/AcrR family transcriptional regulator</fullName>
    </submittedName>
</protein>
<dbReference type="GO" id="GO:0003677">
    <property type="term" value="F:DNA binding"/>
    <property type="evidence" value="ECO:0007669"/>
    <property type="project" value="UniProtKB-UniRule"/>
</dbReference>
<dbReference type="RefSeq" id="WP_123849663.1">
    <property type="nucleotide sequence ID" value="NZ_RPDH01000003.1"/>
</dbReference>
<dbReference type="SUPFAM" id="SSF46689">
    <property type="entry name" value="Homeodomain-like"/>
    <property type="match status" value="1"/>
</dbReference>
<keyword evidence="7" id="KW-1185">Reference proteome</keyword>
<evidence type="ECO:0000256" key="3">
    <source>
        <dbReference type="ARBA" id="ARBA00023163"/>
    </source>
</evidence>
<organism evidence="6 7">
    <name type="scientific">Chitinophaga lutea</name>
    <dbReference type="NCBI Taxonomy" id="2488634"/>
    <lineage>
        <taxon>Bacteria</taxon>
        <taxon>Pseudomonadati</taxon>
        <taxon>Bacteroidota</taxon>
        <taxon>Chitinophagia</taxon>
        <taxon>Chitinophagales</taxon>
        <taxon>Chitinophagaceae</taxon>
        <taxon>Chitinophaga</taxon>
    </lineage>
</organism>
<dbReference type="Pfam" id="PF00440">
    <property type="entry name" value="TetR_N"/>
    <property type="match status" value="1"/>
</dbReference>
<keyword evidence="1" id="KW-0805">Transcription regulation</keyword>
<evidence type="ECO:0000313" key="7">
    <source>
        <dbReference type="Proteomes" id="UP000278351"/>
    </source>
</evidence>
<accession>A0A3N4PBF8</accession>